<accession>A0ABD3HPB4</accession>
<evidence type="ECO:0000313" key="3">
    <source>
        <dbReference type="Proteomes" id="UP001633002"/>
    </source>
</evidence>
<comment type="caution">
    <text evidence="2">The sequence shown here is derived from an EMBL/GenBank/DDBJ whole genome shotgun (WGS) entry which is preliminary data.</text>
</comment>
<evidence type="ECO:0000313" key="2">
    <source>
        <dbReference type="EMBL" id="KAL3691204.1"/>
    </source>
</evidence>
<dbReference type="EMBL" id="JBJQOH010000003">
    <property type="protein sequence ID" value="KAL3691204.1"/>
    <property type="molecule type" value="Genomic_DNA"/>
</dbReference>
<protein>
    <submittedName>
        <fullName evidence="2">Uncharacterized protein</fullName>
    </submittedName>
</protein>
<keyword evidence="3" id="KW-1185">Reference proteome</keyword>
<reference evidence="2 3" key="1">
    <citation type="submission" date="2024-09" db="EMBL/GenBank/DDBJ databases">
        <title>Chromosome-scale assembly of Riccia sorocarpa.</title>
        <authorList>
            <person name="Paukszto L."/>
        </authorList>
    </citation>
    <scope>NUCLEOTIDE SEQUENCE [LARGE SCALE GENOMIC DNA]</scope>
    <source>
        <strain evidence="2">LP-2024</strain>
        <tissue evidence="2">Aerial parts of the thallus</tissue>
    </source>
</reference>
<dbReference type="Proteomes" id="UP001633002">
    <property type="component" value="Unassembled WGS sequence"/>
</dbReference>
<gene>
    <name evidence="2" type="ORF">R1sor_004855</name>
</gene>
<feature type="region of interest" description="Disordered" evidence="1">
    <location>
        <begin position="198"/>
        <end position="242"/>
    </location>
</feature>
<name>A0ABD3HPB4_9MARC</name>
<dbReference type="AlphaFoldDB" id="A0ABD3HPB4"/>
<organism evidence="2 3">
    <name type="scientific">Riccia sorocarpa</name>
    <dbReference type="NCBI Taxonomy" id="122646"/>
    <lineage>
        <taxon>Eukaryota</taxon>
        <taxon>Viridiplantae</taxon>
        <taxon>Streptophyta</taxon>
        <taxon>Embryophyta</taxon>
        <taxon>Marchantiophyta</taxon>
        <taxon>Marchantiopsida</taxon>
        <taxon>Marchantiidae</taxon>
        <taxon>Marchantiales</taxon>
        <taxon>Ricciaceae</taxon>
        <taxon>Riccia</taxon>
    </lineage>
</organism>
<sequence>MSTAATQPQRNSAECSGGQIPDALLLQLERLEADSEQSREFGNVVTDPAHAAAANPNWRWEHKPTLHRFRGKQQTGSQDQSKQDISVREVPLQHTAPVPEHQIEWQASKTLKGGRTPPLEPCIRISEQPRNALREDLDEHSVGSPLRCDAVEELPAVTIKEVPRSKRLVNLARSRLSKPITAVMTPLNFMPNWVTDEVERSDQNTEEEADDFQTARKRKRVENETQHMDTNIEFLPGSSVAS</sequence>
<evidence type="ECO:0000256" key="1">
    <source>
        <dbReference type="SAM" id="MobiDB-lite"/>
    </source>
</evidence>
<proteinExistence type="predicted"/>